<feature type="compositionally biased region" description="Pro residues" evidence="2">
    <location>
        <begin position="764"/>
        <end position="794"/>
    </location>
</feature>
<dbReference type="InterPro" id="IPR014001">
    <property type="entry name" value="Helicase_ATP-bd"/>
</dbReference>
<dbReference type="SUPFAM" id="SSF52540">
    <property type="entry name" value="P-loop containing nucleoside triphosphate hydrolases"/>
    <property type="match status" value="2"/>
</dbReference>
<dbReference type="InterPro" id="IPR049730">
    <property type="entry name" value="SNF2/RAD54-like_C"/>
</dbReference>
<dbReference type="PROSITE" id="PS51192">
    <property type="entry name" value="HELICASE_ATP_BIND_1"/>
    <property type="match status" value="1"/>
</dbReference>
<dbReference type="PANTHER" id="PTHR45629:SF7">
    <property type="entry name" value="DNA EXCISION REPAIR PROTEIN ERCC-6-RELATED"/>
    <property type="match status" value="1"/>
</dbReference>
<dbReference type="InterPro" id="IPR000330">
    <property type="entry name" value="SNF2_N"/>
</dbReference>
<dbReference type="CDD" id="cd18793">
    <property type="entry name" value="SF2_C_SNF"/>
    <property type="match status" value="1"/>
</dbReference>
<evidence type="ECO:0000256" key="1">
    <source>
        <dbReference type="ARBA" id="ARBA00022801"/>
    </source>
</evidence>
<dbReference type="InterPro" id="IPR050496">
    <property type="entry name" value="SNF2_RAD54_helicase_repair"/>
</dbReference>
<reference evidence="5" key="1">
    <citation type="journal article" date="2014" name="Nat. Commun.">
        <title>The emerging biofuel crop Camelina sativa retains a highly undifferentiated hexaploid genome structure.</title>
        <authorList>
            <person name="Kagale S."/>
            <person name="Koh C."/>
            <person name="Nixon J."/>
            <person name="Bollina V."/>
            <person name="Clarke W.E."/>
            <person name="Tuteja R."/>
            <person name="Spillane C."/>
            <person name="Robinson S.J."/>
            <person name="Links M.G."/>
            <person name="Clarke C."/>
            <person name="Higgins E.E."/>
            <person name="Huebert T."/>
            <person name="Sharpe A.G."/>
            <person name="Parkin I.A."/>
        </authorList>
    </citation>
    <scope>NUCLEOTIDE SEQUENCE [LARGE SCALE GENOMIC DNA]</scope>
    <source>
        <strain evidence="5">cv. DH55</strain>
    </source>
</reference>
<dbReference type="SMART" id="SM00490">
    <property type="entry name" value="HELICc"/>
    <property type="match status" value="1"/>
</dbReference>
<dbReference type="Gene3D" id="3.40.50.10810">
    <property type="entry name" value="Tandem AAA-ATPase domain"/>
    <property type="match status" value="1"/>
</dbReference>
<feature type="compositionally biased region" description="Basic and acidic residues" evidence="2">
    <location>
        <begin position="8"/>
        <end position="23"/>
    </location>
</feature>
<dbReference type="PANTHER" id="PTHR45629">
    <property type="entry name" value="SNF2/RAD54 FAMILY MEMBER"/>
    <property type="match status" value="1"/>
</dbReference>
<dbReference type="GeneID" id="104740269"/>
<evidence type="ECO:0000259" key="3">
    <source>
        <dbReference type="PROSITE" id="PS51192"/>
    </source>
</evidence>
<protein>
    <submittedName>
        <fullName evidence="6">Protein CHROMATIN REMODELING 24</fullName>
    </submittedName>
</protein>
<dbReference type="Pfam" id="PF00271">
    <property type="entry name" value="Helicase_C"/>
    <property type="match status" value="1"/>
</dbReference>
<reference evidence="6" key="2">
    <citation type="submission" date="2025-08" db="UniProtKB">
        <authorList>
            <consortium name="RefSeq"/>
        </authorList>
    </citation>
    <scope>IDENTIFICATION</scope>
    <source>
        <tissue evidence="6">Leaf</tissue>
    </source>
</reference>
<sequence length="794" mass="89325">MKKKTSREKKLLGSSRDDEEQRVYEGNIDRSMAFIPEKSNSGKTKFGPVKIKKPVKTKLPRSQDITFTGSGSGSNVLYTLPGNIATKLYPHQREGLKWLWSLHIKENGGGILADDMGLGKTFQMASFLSGLFQSKLVGRVLLVAPITLHPQWIYELDRVGLKELTKEYHGTSRKAREQNLNHVLQGQGVLITTYDMVRCHTKALQGTKWDYMILDEGQAIKNPETQRTKSLHEIPSSHRIVITGTPLENKLEEIWELFNFTCPGLLGDKKSFKQRFQDHIVKQSYKSSSLKEQSKGSTVAKIFREEIQPVLLRRLKKDVFGDDAGTSRLPNKHELVIWLRLTTCQRQLYEDFLKRNIVLSDFDSTSVAALTILQKICNHPLLLPKETVFTSEEAGMSCKLAFLISLLGQLIPEGHRVLIFSHWSQMLNLIEESLTSNNFSYLRIDGGQKPSQRLKTITDFQVGCVAPIFLLTSQIGGVGLTLTTADRVIVLDPSWNPSMDNQIIDRAYRIGQKNDVVVYRLITSGTVEEKVYRKQVFKSTLFKTVTEDKELFRYFSEKDLKEVFIITKGGFDVSATQQMLYKEDCKQIKLDETLESHVKFLETLGIAGVSHHSLLFSKTPPVRAMQKYEEEEIRRGTTSSLGNRSSTISQDIVINGADYAHKPKDVIYANLLNKTVNSSPVEEEEFSQSYIKERIRHYSYLFKCVKDDIGDKGAKIQTEIDKWTRLLKPPPPPPKEQEMVAPPPPHRPGPIASSSRVAATGLAFPPPPPVAPPLPPGPPPVAPPLPPGPPPCST</sequence>
<name>A0ABM0VP73_CAMSA</name>
<keyword evidence="5" id="KW-1185">Reference proteome</keyword>
<gene>
    <name evidence="6" type="primary">LOC104740269</name>
</gene>
<dbReference type="Proteomes" id="UP000694864">
    <property type="component" value="Chromosome 2"/>
</dbReference>
<evidence type="ECO:0000256" key="2">
    <source>
        <dbReference type="SAM" id="MobiDB-lite"/>
    </source>
</evidence>
<dbReference type="Gene3D" id="3.40.50.300">
    <property type="entry name" value="P-loop containing nucleotide triphosphate hydrolases"/>
    <property type="match status" value="1"/>
</dbReference>
<evidence type="ECO:0000313" key="5">
    <source>
        <dbReference type="Proteomes" id="UP000694864"/>
    </source>
</evidence>
<feature type="domain" description="Helicase C-terminal" evidence="4">
    <location>
        <begin position="406"/>
        <end position="552"/>
    </location>
</feature>
<feature type="region of interest" description="Disordered" evidence="2">
    <location>
        <begin position="1"/>
        <end position="23"/>
    </location>
</feature>
<keyword evidence="1" id="KW-0378">Hydrolase</keyword>
<dbReference type="RefSeq" id="XP_010459122.1">
    <property type="nucleotide sequence ID" value="XM_010460820.2"/>
</dbReference>
<dbReference type="SMART" id="SM00487">
    <property type="entry name" value="DEXDc"/>
    <property type="match status" value="1"/>
</dbReference>
<accession>A0ABM0VP73</accession>
<dbReference type="InterPro" id="IPR027417">
    <property type="entry name" value="P-loop_NTPase"/>
</dbReference>
<dbReference type="Pfam" id="PF00176">
    <property type="entry name" value="SNF2-rel_dom"/>
    <property type="match status" value="1"/>
</dbReference>
<proteinExistence type="predicted"/>
<evidence type="ECO:0000313" key="6">
    <source>
        <dbReference type="RefSeq" id="XP_010459122.1"/>
    </source>
</evidence>
<dbReference type="InterPro" id="IPR001650">
    <property type="entry name" value="Helicase_C-like"/>
</dbReference>
<dbReference type="PROSITE" id="PS51194">
    <property type="entry name" value="HELICASE_CTER"/>
    <property type="match status" value="1"/>
</dbReference>
<evidence type="ECO:0000259" key="4">
    <source>
        <dbReference type="PROSITE" id="PS51194"/>
    </source>
</evidence>
<feature type="region of interest" description="Disordered" evidence="2">
    <location>
        <begin position="725"/>
        <end position="794"/>
    </location>
</feature>
<feature type="domain" description="Helicase ATP-binding" evidence="3">
    <location>
        <begin position="101"/>
        <end position="264"/>
    </location>
</feature>
<dbReference type="InterPro" id="IPR038718">
    <property type="entry name" value="SNF2-like_sf"/>
</dbReference>
<organism evidence="5 6">
    <name type="scientific">Camelina sativa</name>
    <name type="common">False flax</name>
    <name type="synonym">Myagrum sativum</name>
    <dbReference type="NCBI Taxonomy" id="90675"/>
    <lineage>
        <taxon>Eukaryota</taxon>
        <taxon>Viridiplantae</taxon>
        <taxon>Streptophyta</taxon>
        <taxon>Embryophyta</taxon>
        <taxon>Tracheophyta</taxon>
        <taxon>Spermatophyta</taxon>
        <taxon>Magnoliopsida</taxon>
        <taxon>eudicotyledons</taxon>
        <taxon>Gunneridae</taxon>
        <taxon>Pentapetalae</taxon>
        <taxon>rosids</taxon>
        <taxon>malvids</taxon>
        <taxon>Brassicales</taxon>
        <taxon>Brassicaceae</taxon>
        <taxon>Camelineae</taxon>
        <taxon>Camelina</taxon>
    </lineage>
</organism>